<evidence type="ECO:0008006" key="3">
    <source>
        <dbReference type="Google" id="ProtNLM"/>
    </source>
</evidence>
<dbReference type="Pfam" id="PF24139">
    <property type="entry name" value="TPR_TNPO3_IPO13_4th"/>
    <property type="match status" value="1"/>
</dbReference>
<reference evidence="1" key="2">
    <citation type="submission" date="2014-03" db="EMBL/GenBank/DDBJ databases">
        <authorList>
            <person name="Genoscope - CEA"/>
        </authorList>
    </citation>
    <scope>NUCLEOTIDE SEQUENCE</scope>
</reference>
<dbReference type="AlphaFoldDB" id="A0A060Z567"/>
<dbReference type="GO" id="GO:0006606">
    <property type="term" value="P:protein import into nucleus"/>
    <property type="evidence" value="ECO:0007669"/>
    <property type="project" value="TreeGrafter"/>
</dbReference>
<dbReference type="PaxDb" id="8022-A0A060Z567"/>
<evidence type="ECO:0000313" key="2">
    <source>
        <dbReference type="Proteomes" id="UP000193380"/>
    </source>
</evidence>
<gene>
    <name evidence="1" type="ORF">GSONMT00045825001</name>
</gene>
<dbReference type="InterPro" id="IPR051345">
    <property type="entry name" value="Importin_beta-like_NTR"/>
</dbReference>
<dbReference type="Proteomes" id="UP000193380">
    <property type="component" value="Unassembled WGS sequence"/>
</dbReference>
<evidence type="ECO:0000313" key="1">
    <source>
        <dbReference type="EMBL" id="CDQ96450.1"/>
    </source>
</evidence>
<organism evidence="1 2">
    <name type="scientific">Oncorhynchus mykiss</name>
    <name type="common">Rainbow trout</name>
    <name type="synonym">Salmo gairdneri</name>
    <dbReference type="NCBI Taxonomy" id="8022"/>
    <lineage>
        <taxon>Eukaryota</taxon>
        <taxon>Metazoa</taxon>
        <taxon>Chordata</taxon>
        <taxon>Craniata</taxon>
        <taxon>Vertebrata</taxon>
        <taxon>Euteleostomi</taxon>
        <taxon>Actinopterygii</taxon>
        <taxon>Neopterygii</taxon>
        <taxon>Teleostei</taxon>
        <taxon>Protacanthopterygii</taxon>
        <taxon>Salmoniformes</taxon>
        <taxon>Salmonidae</taxon>
        <taxon>Salmoninae</taxon>
        <taxon>Oncorhynchus</taxon>
    </lineage>
</organism>
<dbReference type="PANTHER" id="PTHR12363:SF42">
    <property type="entry name" value="TRANSPORTIN-3"/>
    <property type="match status" value="1"/>
</dbReference>
<dbReference type="GO" id="GO:0005737">
    <property type="term" value="C:cytoplasm"/>
    <property type="evidence" value="ECO:0007669"/>
    <property type="project" value="TreeGrafter"/>
</dbReference>
<dbReference type="PANTHER" id="PTHR12363">
    <property type="entry name" value="TRANSPORTIN 3 AND IMPORTIN 13"/>
    <property type="match status" value="1"/>
</dbReference>
<dbReference type="STRING" id="8022.A0A060Z567"/>
<proteinExistence type="predicted"/>
<dbReference type="EMBL" id="FR925778">
    <property type="protein sequence ID" value="CDQ96450.1"/>
    <property type="molecule type" value="Genomic_DNA"/>
</dbReference>
<dbReference type="InterPro" id="IPR058537">
    <property type="entry name" value="TPR_TNPO3_IPO13_4th"/>
</dbReference>
<accession>A0A060Z567</accession>
<sequence>MLLVKWFLASYNTIFSHQFSDLSFRTGKNSVPKDKVRPLSVCVPGVKMLNVWCFRWLVCIRCKDVKCVVFQMVSVYQVYPHSCFLYLGSILVDEYGMEEGCRQGLLDMLQALCMPTFQLLEQPNGLRNHPDTVDDLFRLATRFVQRSPVTLLSSGIIVHIIQCAIAATTLDHRDANCSVMKFVRDLIHTGVSNDHEDDFELRKQLIGQAMGQHGQQLVTQLMHTCCFCLPPYTLPDVAEVLWEIMVFDRPTFCRWLENALKGLPKETSGGAVTVTHKQLTDFHKQVTSAEECKQVCWAIREFTRLFR</sequence>
<dbReference type="Gene3D" id="1.25.10.10">
    <property type="entry name" value="Leucine-rich Repeat Variant"/>
    <property type="match status" value="1"/>
</dbReference>
<name>A0A060Z567_ONCMY</name>
<dbReference type="InterPro" id="IPR011989">
    <property type="entry name" value="ARM-like"/>
</dbReference>
<reference evidence="1" key="1">
    <citation type="journal article" date="2014" name="Nat. Commun.">
        <title>The rainbow trout genome provides novel insights into evolution after whole-genome duplication in vertebrates.</title>
        <authorList>
            <person name="Berthelot C."/>
            <person name="Brunet F."/>
            <person name="Chalopin D."/>
            <person name="Juanchich A."/>
            <person name="Bernard M."/>
            <person name="Noel B."/>
            <person name="Bento P."/>
            <person name="Da Silva C."/>
            <person name="Labadie K."/>
            <person name="Alberti A."/>
            <person name="Aury J.M."/>
            <person name="Louis A."/>
            <person name="Dehais P."/>
            <person name="Bardou P."/>
            <person name="Montfort J."/>
            <person name="Klopp C."/>
            <person name="Cabau C."/>
            <person name="Gaspin C."/>
            <person name="Thorgaard G.H."/>
            <person name="Boussaha M."/>
            <person name="Quillet E."/>
            <person name="Guyomard R."/>
            <person name="Galiana D."/>
            <person name="Bobe J."/>
            <person name="Volff J.N."/>
            <person name="Genet C."/>
            <person name="Wincker P."/>
            <person name="Jaillon O."/>
            <person name="Roest Crollius H."/>
            <person name="Guiguen Y."/>
        </authorList>
    </citation>
    <scope>NUCLEOTIDE SEQUENCE [LARGE SCALE GENOMIC DNA]</scope>
</reference>
<protein>
    <recommendedName>
        <fullName evidence="3">Exportin-1/Importin-beta-like domain-containing protein</fullName>
    </recommendedName>
</protein>